<dbReference type="PANTHER" id="PTHR19302">
    <property type="entry name" value="GAMMA TUBULIN COMPLEX PROTEIN"/>
    <property type="match status" value="1"/>
</dbReference>
<dbReference type="GO" id="GO:0005874">
    <property type="term" value="C:microtubule"/>
    <property type="evidence" value="ECO:0007669"/>
    <property type="project" value="UniProtKB-KW"/>
</dbReference>
<dbReference type="AlphaFoldDB" id="A0A2U1NUP8"/>
<dbReference type="InterPro" id="IPR007259">
    <property type="entry name" value="GCP"/>
</dbReference>
<evidence type="ECO:0000256" key="3">
    <source>
        <dbReference type="ARBA" id="ARBA00022701"/>
    </source>
</evidence>
<evidence type="ECO:0000256" key="5">
    <source>
        <dbReference type="RuleBase" id="RU363050"/>
    </source>
</evidence>
<dbReference type="GO" id="GO:0000922">
    <property type="term" value="C:spindle pole"/>
    <property type="evidence" value="ECO:0007669"/>
    <property type="project" value="InterPro"/>
</dbReference>
<dbReference type="GO" id="GO:0000930">
    <property type="term" value="C:gamma-tubulin complex"/>
    <property type="evidence" value="ECO:0007669"/>
    <property type="project" value="TreeGrafter"/>
</dbReference>
<keyword evidence="3 5" id="KW-0493">Microtubule</keyword>
<sequence length="752" mass="85215">MTPSNISEESSISNSIKTHLAKQAKLSDALAFADLYANFASETSIKNKHSLLYLLKLISENRTANATFGTTNASNVANGKMVLGGLRNGGVLRVSREGDCKREKAFRELVNEESDVTEECLVSDVLCVCEGRDGKYVKFDDNVDGYVVVDGVKVARGVRVMVRKLCELGWLFRKVNEYVLENGEKFAVAKAFCVGMEDELLEYGKLMRVLRSQMKCLTLRRLGVWFVEPMVKMRRMAVLVDVCKDLKGGAMAGAIHMYAQHGDPLLRDFMKRLLHKVSSPLFEMVRGWVLEGELRDLHSEFFVSEQSVKAECMWTEGYQINYVMLPSFISKSLANKILRTGKSINFLRVCCEDDSWASLATEAAASVGTTPSRFGLGYGETNVLESLVTEASKRIDKHLMHAIFTNYKFKEHCVAIKRFLLLGQGDFVKYLMEIVEPVLSEPAKTISKIHLAGLLEKAILSSSAQHNDSDSLHRLKVKMMPHKAGDTGWDVFSLDYHAGVPLNTVFSEPVMGNYFRIFNFLWRLRRVEHAVLGVWKTMKPNLITSHFYSKLPKAVRLQIVLTSRRCQVLWDEINHFVINLQSYIMLEVLEVTWCKFNNEMEAAKDLDDLIAAHDKYLTSIVEKSLLGESSEALYKTLLMLFDVISRFTNVATRLFEGIYEFRTRSTKSKTKEGKSSKSKVSETDPWLNEGRKAITQRAGEFLNNVGQDLDALSKEYASILKGFISQLPNQQHIDLKFLMFRLDFTHFYSLTA</sequence>
<dbReference type="GO" id="GO:0051225">
    <property type="term" value="P:spindle assembly"/>
    <property type="evidence" value="ECO:0007669"/>
    <property type="project" value="TreeGrafter"/>
</dbReference>
<evidence type="ECO:0000256" key="4">
    <source>
        <dbReference type="ARBA" id="ARBA00023212"/>
    </source>
</evidence>
<proteinExistence type="inferred from homology"/>
<dbReference type="InterPro" id="IPR041470">
    <property type="entry name" value="GCP_N"/>
</dbReference>
<dbReference type="Pfam" id="PF04130">
    <property type="entry name" value="GCP_C_terminal"/>
    <property type="match status" value="1"/>
</dbReference>
<dbReference type="GO" id="GO:0051011">
    <property type="term" value="F:microtubule minus-end binding"/>
    <property type="evidence" value="ECO:0007669"/>
    <property type="project" value="TreeGrafter"/>
</dbReference>
<feature type="domain" description="Gamma tubulin complex component protein N-terminal" evidence="7">
    <location>
        <begin position="122"/>
        <end position="405"/>
    </location>
</feature>
<organism evidence="8 9">
    <name type="scientific">Artemisia annua</name>
    <name type="common">Sweet wormwood</name>
    <dbReference type="NCBI Taxonomy" id="35608"/>
    <lineage>
        <taxon>Eukaryota</taxon>
        <taxon>Viridiplantae</taxon>
        <taxon>Streptophyta</taxon>
        <taxon>Embryophyta</taxon>
        <taxon>Tracheophyta</taxon>
        <taxon>Spermatophyta</taxon>
        <taxon>Magnoliopsida</taxon>
        <taxon>eudicotyledons</taxon>
        <taxon>Gunneridae</taxon>
        <taxon>Pentapetalae</taxon>
        <taxon>asterids</taxon>
        <taxon>campanulids</taxon>
        <taxon>Asterales</taxon>
        <taxon>Asteraceae</taxon>
        <taxon>Asteroideae</taxon>
        <taxon>Anthemideae</taxon>
        <taxon>Artemisiinae</taxon>
        <taxon>Artemisia</taxon>
    </lineage>
</organism>
<dbReference type="Gene3D" id="1.20.120.1900">
    <property type="entry name" value="Gamma-tubulin complex, C-terminal domain"/>
    <property type="match status" value="1"/>
</dbReference>
<dbReference type="PANTHER" id="PTHR19302:SF61">
    <property type="entry name" value="GAMMA-TUBULIN COMPLEX COMPONENT"/>
    <property type="match status" value="1"/>
</dbReference>
<dbReference type="Pfam" id="PF17681">
    <property type="entry name" value="GCP_N_terminal"/>
    <property type="match status" value="1"/>
</dbReference>
<dbReference type="GO" id="GO:0007020">
    <property type="term" value="P:microtubule nucleation"/>
    <property type="evidence" value="ECO:0007669"/>
    <property type="project" value="InterPro"/>
</dbReference>
<gene>
    <name evidence="8" type="ORF">CTI12_AA224850</name>
</gene>
<feature type="domain" description="Gamma tubulin complex component C-terminal" evidence="6">
    <location>
        <begin position="411"/>
        <end position="748"/>
    </location>
</feature>
<comment type="subcellular location">
    <subcellularLocation>
        <location evidence="5">Cytoplasm</location>
        <location evidence="5">Cytoskeleton</location>
        <location evidence="5">Microtubule organizing center</location>
    </subcellularLocation>
</comment>
<evidence type="ECO:0000256" key="2">
    <source>
        <dbReference type="ARBA" id="ARBA00022490"/>
    </source>
</evidence>
<comment type="function">
    <text evidence="5">Component of the gamma-tubulin ring complex (gTuRC) which mediates microtubule nucleation.</text>
</comment>
<evidence type="ECO:0000259" key="7">
    <source>
        <dbReference type="Pfam" id="PF17681"/>
    </source>
</evidence>
<dbReference type="EMBL" id="PKPP01002154">
    <property type="protein sequence ID" value="PWA77239.1"/>
    <property type="molecule type" value="Genomic_DNA"/>
</dbReference>
<dbReference type="GO" id="GO:0000278">
    <property type="term" value="P:mitotic cell cycle"/>
    <property type="evidence" value="ECO:0007669"/>
    <property type="project" value="TreeGrafter"/>
</dbReference>
<comment type="similarity">
    <text evidence="1 5">Belongs to the TUBGCP family.</text>
</comment>
<dbReference type="GO" id="GO:0031122">
    <property type="term" value="P:cytoplasmic microtubule organization"/>
    <property type="evidence" value="ECO:0007669"/>
    <property type="project" value="TreeGrafter"/>
</dbReference>
<keyword evidence="2 5" id="KW-0963">Cytoplasm</keyword>
<dbReference type="InterPro" id="IPR040457">
    <property type="entry name" value="GCP_C"/>
</dbReference>
<name>A0A2U1NUP8_ARTAN</name>
<dbReference type="Proteomes" id="UP000245207">
    <property type="component" value="Unassembled WGS sequence"/>
</dbReference>
<dbReference type="GO" id="GO:0043015">
    <property type="term" value="F:gamma-tubulin binding"/>
    <property type="evidence" value="ECO:0007669"/>
    <property type="project" value="InterPro"/>
</dbReference>
<evidence type="ECO:0000256" key="1">
    <source>
        <dbReference type="ARBA" id="ARBA00010337"/>
    </source>
</evidence>
<dbReference type="OrthoDB" id="5860513at2759"/>
<evidence type="ECO:0000313" key="8">
    <source>
        <dbReference type="EMBL" id="PWA77239.1"/>
    </source>
</evidence>
<keyword evidence="9" id="KW-1185">Reference proteome</keyword>
<dbReference type="InterPro" id="IPR042241">
    <property type="entry name" value="GCP_C_sf"/>
</dbReference>
<dbReference type="GO" id="GO:0051321">
    <property type="term" value="P:meiotic cell cycle"/>
    <property type="evidence" value="ECO:0007669"/>
    <property type="project" value="TreeGrafter"/>
</dbReference>
<dbReference type="STRING" id="35608.A0A2U1NUP8"/>
<accession>A0A2U1NUP8</accession>
<keyword evidence="4 5" id="KW-0206">Cytoskeleton</keyword>
<comment type="caution">
    <text evidence="8">The sequence shown here is derived from an EMBL/GenBank/DDBJ whole genome shotgun (WGS) entry which is preliminary data.</text>
</comment>
<protein>
    <recommendedName>
        <fullName evidence="5">Gamma-tubulin complex component</fullName>
    </recommendedName>
</protein>
<evidence type="ECO:0000259" key="6">
    <source>
        <dbReference type="Pfam" id="PF04130"/>
    </source>
</evidence>
<evidence type="ECO:0000313" key="9">
    <source>
        <dbReference type="Proteomes" id="UP000245207"/>
    </source>
</evidence>
<reference evidence="8 9" key="1">
    <citation type="journal article" date="2018" name="Mol. Plant">
        <title>The genome of Artemisia annua provides insight into the evolution of Asteraceae family and artemisinin biosynthesis.</title>
        <authorList>
            <person name="Shen Q."/>
            <person name="Zhang L."/>
            <person name="Liao Z."/>
            <person name="Wang S."/>
            <person name="Yan T."/>
            <person name="Shi P."/>
            <person name="Liu M."/>
            <person name="Fu X."/>
            <person name="Pan Q."/>
            <person name="Wang Y."/>
            <person name="Lv Z."/>
            <person name="Lu X."/>
            <person name="Zhang F."/>
            <person name="Jiang W."/>
            <person name="Ma Y."/>
            <person name="Chen M."/>
            <person name="Hao X."/>
            <person name="Li L."/>
            <person name="Tang Y."/>
            <person name="Lv G."/>
            <person name="Zhou Y."/>
            <person name="Sun X."/>
            <person name="Brodelius P.E."/>
            <person name="Rose J.K.C."/>
            <person name="Tang K."/>
        </authorList>
    </citation>
    <scope>NUCLEOTIDE SEQUENCE [LARGE SCALE GENOMIC DNA]</scope>
    <source>
        <strain evidence="9">cv. Huhao1</strain>
        <tissue evidence="8">Leaf</tissue>
    </source>
</reference>